<proteinExistence type="predicted"/>
<dbReference type="InterPro" id="IPR052926">
    <property type="entry name" value="Metallo-beta-lactamase_dom"/>
</dbReference>
<evidence type="ECO:0000313" key="1">
    <source>
        <dbReference type="EMBL" id="KAF2121881.1"/>
    </source>
</evidence>
<protein>
    <submittedName>
        <fullName evidence="1">Metallo-beta-lactamase superfamily protein</fullName>
    </submittedName>
</protein>
<sequence>MLVPLDSVEILAIVDNEVDPMSTQPPCITATGRLGDVALTKGRQVGQERGGGTGLEGLDPIGGVKPGFEKSVKEVAMEQLCCGAHGLSLMLTAIKAGASQALLFDTAPTESIFEANTRRLQPSLKDVKHIHLSHWHRDHSGGMLSAVRMIQDAKGSSLPPVTVDLHPARPDYRGFVTPLGVVSLEADPSFQEIEDVGGKVVKTNEAHEVLDSHFLVSGEIPRVTVYEDGIRGGLRLENGAWVSDQWIMDERFIVCHVKDKGLVLFTGCSHAGVVNAAKHAITLGSPDGSIPLYAVVGGYHLADAEPEKIATTVSDLKALGVKVLIAGHCTGWRAKFEIEKEMPGSLVPSFVGIKTVI</sequence>
<accession>A0A6A5ZUJ0</accession>
<evidence type="ECO:0000313" key="2">
    <source>
        <dbReference type="Proteomes" id="UP000799770"/>
    </source>
</evidence>
<dbReference type="Gene3D" id="3.60.15.10">
    <property type="entry name" value="Ribonuclease Z/Hydroxyacylglutathione hydrolase-like"/>
    <property type="match status" value="1"/>
</dbReference>
<dbReference type="PANTHER" id="PTHR13754:SF13">
    <property type="entry name" value="METALLO-BETA-LACTAMASE SUPERFAMILY PROTEIN (AFU_ORTHOLOGUE AFUA_3G07630)"/>
    <property type="match status" value="1"/>
</dbReference>
<dbReference type="OrthoDB" id="1470350at2759"/>
<reference evidence="1" key="1">
    <citation type="journal article" date="2020" name="Stud. Mycol.">
        <title>101 Dothideomycetes genomes: a test case for predicting lifestyles and emergence of pathogens.</title>
        <authorList>
            <person name="Haridas S."/>
            <person name="Albert R."/>
            <person name="Binder M."/>
            <person name="Bloem J."/>
            <person name="Labutti K."/>
            <person name="Salamov A."/>
            <person name="Andreopoulos B."/>
            <person name="Baker S."/>
            <person name="Barry K."/>
            <person name="Bills G."/>
            <person name="Bluhm B."/>
            <person name="Cannon C."/>
            <person name="Castanera R."/>
            <person name="Culley D."/>
            <person name="Daum C."/>
            <person name="Ezra D."/>
            <person name="Gonzalez J."/>
            <person name="Henrissat B."/>
            <person name="Kuo A."/>
            <person name="Liang C."/>
            <person name="Lipzen A."/>
            <person name="Lutzoni F."/>
            <person name="Magnuson J."/>
            <person name="Mondo S."/>
            <person name="Nolan M."/>
            <person name="Ohm R."/>
            <person name="Pangilinan J."/>
            <person name="Park H.-J."/>
            <person name="Ramirez L."/>
            <person name="Alfaro M."/>
            <person name="Sun H."/>
            <person name="Tritt A."/>
            <person name="Yoshinaga Y."/>
            <person name="Zwiers L.-H."/>
            <person name="Turgeon B."/>
            <person name="Goodwin S."/>
            <person name="Spatafora J."/>
            <person name="Crous P."/>
            <person name="Grigoriev I."/>
        </authorList>
    </citation>
    <scope>NUCLEOTIDE SEQUENCE</scope>
    <source>
        <strain evidence="1">CBS 627.86</strain>
    </source>
</reference>
<organism evidence="1 2">
    <name type="scientific">Lophiotrema nucula</name>
    <dbReference type="NCBI Taxonomy" id="690887"/>
    <lineage>
        <taxon>Eukaryota</taxon>
        <taxon>Fungi</taxon>
        <taxon>Dikarya</taxon>
        <taxon>Ascomycota</taxon>
        <taxon>Pezizomycotina</taxon>
        <taxon>Dothideomycetes</taxon>
        <taxon>Pleosporomycetidae</taxon>
        <taxon>Pleosporales</taxon>
        <taxon>Lophiotremataceae</taxon>
        <taxon>Lophiotrema</taxon>
    </lineage>
</organism>
<dbReference type="InterPro" id="IPR041712">
    <property type="entry name" value="DHPS-like_MBL-fold"/>
</dbReference>
<dbReference type="GO" id="GO:0016740">
    <property type="term" value="F:transferase activity"/>
    <property type="evidence" value="ECO:0007669"/>
    <property type="project" value="TreeGrafter"/>
</dbReference>
<name>A0A6A5ZUJ0_9PLEO</name>
<dbReference type="InterPro" id="IPR036866">
    <property type="entry name" value="RibonucZ/Hydroxyglut_hydro"/>
</dbReference>
<dbReference type="SUPFAM" id="SSF56281">
    <property type="entry name" value="Metallo-hydrolase/oxidoreductase"/>
    <property type="match status" value="1"/>
</dbReference>
<dbReference type="Proteomes" id="UP000799770">
    <property type="component" value="Unassembled WGS sequence"/>
</dbReference>
<dbReference type="AlphaFoldDB" id="A0A6A5ZUJ0"/>
<dbReference type="PANTHER" id="PTHR13754">
    <property type="entry name" value="METALLO-BETA-LACTAMASE SUPERFAMILY PROTEIN"/>
    <property type="match status" value="1"/>
</dbReference>
<dbReference type="EMBL" id="ML977311">
    <property type="protein sequence ID" value="KAF2121881.1"/>
    <property type="molecule type" value="Genomic_DNA"/>
</dbReference>
<dbReference type="CDD" id="cd07713">
    <property type="entry name" value="DHPS-like_MBL-fold"/>
    <property type="match status" value="1"/>
</dbReference>
<gene>
    <name evidence="1" type="ORF">BDV96DRAFT_536861</name>
</gene>
<keyword evidence="2" id="KW-1185">Reference proteome</keyword>